<sequence>MNENPTLFISYSWQTKELADRIANDLEVIGIRIIKN</sequence>
<proteinExistence type="predicted"/>
<protein>
    <submittedName>
        <fullName evidence="1">Uncharacterized protein</fullName>
    </submittedName>
</protein>
<gene>
    <name evidence="1" type="ORF">FVB9532_01421</name>
</gene>
<comment type="caution">
    <text evidence="1">The sequence shown here is derived from an EMBL/GenBank/DDBJ whole genome shotgun (WGS) entry which is preliminary data.</text>
</comment>
<organism evidence="1 2">
    <name type="scientific">Mesonia oceanica</name>
    <dbReference type="NCBI Taxonomy" id="2687242"/>
    <lineage>
        <taxon>Bacteria</taxon>
        <taxon>Pseudomonadati</taxon>
        <taxon>Bacteroidota</taxon>
        <taxon>Flavobacteriia</taxon>
        <taxon>Flavobacteriales</taxon>
        <taxon>Flavobacteriaceae</taxon>
        <taxon>Mesonia</taxon>
    </lineage>
</organism>
<dbReference type="EMBL" id="CABVMM010000005">
    <property type="protein sequence ID" value="VVV00156.1"/>
    <property type="molecule type" value="Genomic_DNA"/>
</dbReference>
<keyword evidence="2" id="KW-1185">Reference proteome</keyword>
<evidence type="ECO:0000313" key="2">
    <source>
        <dbReference type="Proteomes" id="UP000356253"/>
    </source>
</evidence>
<accession>A0AC61Y6V9</accession>
<name>A0AC61Y6V9_9FLAO</name>
<reference evidence="1" key="1">
    <citation type="submission" date="2019-09" db="EMBL/GenBank/DDBJ databases">
        <authorList>
            <person name="Rodrigo-Torres L."/>
            <person name="Arahal R. D."/>
            <person name="Lucena T."/>
        </authorList>
    </citation>
    <scope>NUCLEOTIDE SEQUENCE</scope>
    <source>
        <strain evidence="1">ISS653</strain>
    </source>
</reference>
<evidence type="ECO:0000313" key="1">
    <source>
        <dbReference type="EMBL" id="VVV00156.1"/>
    </source>
</evidence>
<dbReference type="Proteomes" id="UP000356253">
    <property type="component" value="Unassembled WGS sequence"/>
</dbReference>